<dbReference type="Gene3D" id="3.40.50.1820">
    <property type="entry name" value="alpha/beta hydrolase"/>
    <property type="match status" value="1"/>
</dbReference>
<keyword evidence="2" id="KW-0040">ANK repeat</keyword>
<dbReference type="InterPro" id="IPR056884">
    <property type="entry name" value="NPHP3-like_N"/>
</dbReference>
<dbReference type="PROSITE" id="PS50297">
    <property type="entry name" value="ANK_REP_REGION"/>
    <property type="match status" value="1"/>
</dbReference>
<accession>A0A553HJY5</accession>
<evidence type="ECO:0000256" key="2">
    <source>
        <dbReference type="PROSITE-ProRule" id="PRU00023"/>
    </source>
</evidence>
<reference evidence="6" key="1">
    <citation type="submission" date="2019-06" db="EMBL/GenBank/DDBJ databases">
        <title>Draft genome sequence of the griseofulvin-producing fungus Xylaria cubensis strain G536.</title>
        <authorList>
            <person name="Mead M.E."/>
            <person name="Raja H.A."/>
            <person name="Steenwyk J.L."/>
            <person name="Knowles S.L."/>
            <person name="Oberlies N.H."/>
            <person name="Rokas A."/>
        </authorList>
    </citation>
    <scope>NUCLEOTIDE SEQUENCE [LARGE SCALE GENOMIC DNA]</scope>
    <source>
        <strain evidence="6">G536</strain>
    </source>
</reference>
<dbReference type="Proteomes" id="UP000319160">
    <property type="component" value="Unassembled WGS sequence"/>
</dbReference>
<proteinExistence type="predicted"/>
<dbReference type="EMBL" id="VFLP01000093">
    <property type="protein sequence ID" value="TRX88257.1"/>
    <property type="molecule type" value="Genomic_DNA"/>
</dbReference>
<feature type="repeat" description="ANK" evidence="2">
    <location>
        <begin position="1029"/>
        <end position="1053"/>
    </location>
</feature>
<evidence type="ECO:0000256" key="1">
    <source>
        <dbReference type="ARBA" id="ARBA00022737"/>
    </source>
</evidence>
<dbReference type="InterPro" id="IPR002110">
    <property type="entry name" value="Ankyrin_rpt"/>
</dbReference>
<dbReference type="SMART" id="SM00248">
    <property type="entry name" value="ANK"/>
    <property type="match status" value="5"/>
</dbReference>
<dbReference type="PANTHER" id="PTHR10039:SF5">
    <property type="entry name" value="NACHT DOMAIN-CONTAINING PROTEIN"/>
    <property type="match status" value="1"/>
</dbReference>
<feature type="chain" id="PRO_5022047973" description="Nephrocystin 3-like N-terminal domain-containing protein" evidence="3">
    <location>
        <begin position="20"/>
        <end position="1128"/>
    </location>
</feature>
<keyword evidence="1" id="KW-0677">Repeat</keyword>
<organism evidence="5 6">
    <name type="scientific">Xylaria flabelliformis</name>
    <dbReference type="NCBI Taxonomy" id="2512241"/>
    <lineage>
        <taxon>Eukaryota</taxon>
        <taxon>Fungi</taxon>
        <taxon>Dikarya</taxon>
        <taxon>Ascomycota</taxon>
        <taxon>Pezizomycotina</taxon>
        <taxon>Sordariomycetes</taxon>
        <taxon>Xylariomycetidae</taxon>
        <taxon>Xylariales</taxon>
        <taxon>Xylariaceae</taxon>
        <taxon>Xylaria</taxon>
    </lineage>
</organism>
<keyword evidence="3" id="KW-0732">Signal</keyword>
<dbReference type="OrthoDB" id="194358at2759"/>
<keyword evidence="6" id="KW-1185">Reference proteome</keyword>
<dbReference type="PANTHER" id="PTHR10039">
    <property type="entry name" value="AMELOGENIN"/>
    <property type="match status" value="1"/>
</dbReference>
<dbReference type="AlphaFoldDB" id="A0A553HJY5"/>
<dbReference type="InterPro" id="IPR027417">
    <property type="entry name" value="P-loop_NTPase"/>
</dbReference>
<evidence type="ECO:0000313" key="6">
    <source>
        <dbReference type="Proteomes" id="UP000319160"/>
    </source>
</evidence>
<dbReference type="SUPFAM" id="SSF48403">
    <property type="entry name" value="Ankyrin repeat"/>
    <property type="match status" value="1"/>
</dbReference>
<evidence type="ECO:0000256" key="3">
    <source>
        <dbReference type="SAM" id="SignalP"/>
    </source>
</evidence>
<dbReference type="Pfam" id="PF24883">
    <property type="entry name" value="NPHP3_N"/>
    <property type="match status" value="1"/>
</dbReference>
<feature type="domain" description="Nephrocystin 3-like N-terminal" evidence="4">
    <location>
        <begin position="342"/>
        <end position="510"/>
    </location>
</feature>
<dbReference type="Gene3D" id="3.40.50.300">
    <property type="entry name" value="P-loop containing nucleotide triphosphate hydrolases"/>
    <property type="match status" value="1"/>
</dbReference>
<dbReference type="PROSITE" id="PS50088">
    <property type="entry name" value="ANK_REPEAT"/>
    <property type="match status" value="1"/>
</dbReference>
<dbReference type="InterPro" id="IPR036770">
    <property type="entry name" value="Ankyrin_rpt-contain_sf"/>
</dbReference>
<dbReference type="SUPFAM" id="SSF53474">
    <property type="entry name" value="alpha/beta-Hydrolases"/>
    <property type="match status" value="1"/>
</dbReference>
<comment type="caution">
    <text evidence="5">The sequence shown here is derived from an EMBL/GenBank/DDBJ whole genome shotgun (WGS) entry which is preliminary data.</text>
</comment>
<feature type="signal peptide" evidence="3">
    <location>
        <begin position="1"/>
        <end position="19"/>
    </location>
</feature>
<evidence type="ECO:0000313" key="5">
    <source>
        <dbReference type="EMBL" id="TRX88257.1"/>
    </source>
</evidence>
<dbReference type="InterPro" id="IPR029058">
    <property type="entry name" value="AB_hydrolase_fold"/>
</dbReference>
<dbReference type="Pfam" id="PF12796">
    <property type="entry name" value="Ank_2"/>
    <property type="match status" value="2"/>
</dbReference>
<protein>
    <recommendedName>
        <fullName evidence="4">Nephrocystin 3-like N-terminal domain-containing protein</fullName>
    </recommendedName>
</protein>
<name>A0A553HJY5_9PEZI</name>
<sequence>MNSFSKIFVSIVFVHGFTGDPVKTWQYAGQDVVDKPKPVKDSNHRWRSRLFQTPNNVTDESQSSGTYWPRDLLPLTVTDARILTFGYDTHIRHVFAGQISQNSVYDMSWDFLVALEAQRKEHVSRPIIFIVHSLGGIVVKEMLRRSDGCHGSRQFLRSIVESTHGIIFFGTPHGGADPRSFLLRIAESAVKVAGFSVNEKIVSTLLPSSERLRELRDEFGPLAMKYNWIIHSFQEQYGVAMLSGKKVVDDGSSYLNLPTVEITEHIARNHMEMCRFSSSNDPEYIKVVAAVDRMVQALRQNGTSQKQHRAAVGPSLSEIKKSLAFEHDMTRFEAIAAEHHRTCGWLLEKPEYLDWLNGANYQDHHGILWIRGKPGAGKSTLTKYAFKQARQSENFTYVISFFFNARGTEFEKTTVGLYRSLITQLLDQLPTKEVRSMLPPKIPKWNVEALQDFLKSLMGEIPQRHKLVWYIDALDECEEDSIREMVSFFEELGHIAAKGQKNFYVWFSSRHYPYISVQHSCTFVLEDANGHSLDLKTYMDDKLRIGSSQPAQEVKIELLSKASGVFLWLALVVPMLNKEFDYGRLHALKQRLRDIPSDLHALFQDMITRSSHSKVELELCLRWILYARQPLSIWQLYHGILTGTNVEPEIISELNDTHVSDDVVNRFIIDASMGLAEIVETPKYGERVQFIHESVRDFLLKLNGLKTICSDEESYCGTSHDIIRRCCATYIDNYSTMSLLHKPNLEHFISYAVENLFWHSEMAQEAGVSQVKFLSTYNLESWCRLGALIDNTAYKQARRVLYILAAEGCSHLISATTWAVSPFETGTEPASTPWRAALRSGSLETVKSLVEIEVRQHAVDGAFQNWNEERVVLYESLFAQMLKYKQESDHKYANETIMFDAARDGDVELLRFLLKTKRFKVNERDPYGRTILNAAARSKGCIELLLSVEDINVNFRDNIGQTAIFMPSIGGRLEIVNFLLSTPGFLADIRDKQGRTALSYAAGTWMEQDKTVQALINSDQVNPDSKDHQGRTPFSYAAEKGHLKIMQLLMDTGKVKPDSKDNHGLSCKQWFYRGCKDRGVSPRRYERLPVRFRPLLYENKNSPVQVRSDGNLPLRDRELLEEYSASRS</sequence>
<dbReference type="Gene3D" id="1.25.40.20">
    <property type="entry name" value="Ankyrin repeat-containing domain"/>
    <property type="match status" value="1"/>
</dbReference>
<evidence type="ECO:0000259" key="4">
    <source>
        <dbReference type="Pfam" id="PF24883"/>
    </source>
</evidence>
<gene>
    <name evidence="5" type="ORF">FHL15_010824</name>
</gene>
<dbReference type="SUPFAM" id="SSF52540">
    <property type="entry name" value="P-loop containing nucleoside triphosphate hydrolases"/>
    <property type="match status" value="1"/>
</dbReference>